<proteinExistence type="predicted"/>
<evidence type="ECO:0000313" key="1">
    <source>
        <dbReference type="EMBL" id="GAA4383124.1"/>
    </source>
</evidence>
<reference evidence="2" key="1">
    <citation type="journal article" date="2019" name="Int. J. Syst. Evol. Microbiol.">
        <title>The Global Catalogue of Microorganisms (GCM) 10K type strain sequencing project: providing services to taxonomists for standard genome sequencing and annotation.</title>
        <authorList>
            <consortium name="The Broad Institute Genomics Platform"/>
            <consortium name="The Broad Institute Genome Sequencing Center for Infectious Disease"/>
            <person name="Wu L."/>
            <person name="Ma J."/>
        </authorList>
    </citation>
    <scope>NUCLEOTIDE SEQUENCE [LARGE SCALE GENOMIC DNA]</scope>
    <source>
        <strain evidence="2">JCM 17688</strain>
    </source>
</reference>
<dbReference type="EMBL" id="BAABFR010000002">
    <property type="protein sequence ID" value="GAA4383124.1"/>
    <property type="molecule type" value="Genomic_DNA"/>
</dbReference>
<comment type="caution">
    <text evidence="1">The sequence shown here is derived from an EMBL/GenBank/DDBJ whole genome shotgun (WGS) entry which is preliminary data.</text>
</comment>
<accession>A0ABP8J190</accession>
<keyword evidence="2" id="KW-1185">Reference proteome</keyword>
<protein>
    <recommendedName>
        <fullName evidence="3">Low-density lipoprotein receptor repeat class B</fullName>
    </recommendedName>
</protein>
<dbReference type="Proteomes" id="UP001500635">
    <property type="component" value="Unassembled WGS sequence"/>
</dbReference>
<evidence type="ECO:0000313" key="2">
    <source>
        <dbReference type="Proteomes" id="UP001500635"/>
    </source>
</evidence>
<name>A0ABP8J190_9ACTN</name>
<dbReference type="InterPro" id="IPR000033">
    <property type="entry name" value="LDLR_classB_rpt"/>
</dbReference>
<dbReference type="InterPro" id="IPR050778">
    <property type="entry name" value="Cueball_EGF_LRP_Nidogen"/>
</dbReference>
<dbReference type="RefSeq" id="WP_344989578.1">
    <property type="nucleotide sequence ID" value="NZ_BAABFR010000002.1"/>
</dbReference>
<dbReference type="SUPFAM" id="SSF63825">
    <property type="entry name" value="YWTD domain"/>
    <property type="match status" value="1"/>
</dbReference>
<dbReference type="InterPro" id="IPR011042">
    <property type="entry name" value="6-blade_b-propeller_TolB-like"/>
</dbReference>
<dbReference type="SUPFAM" id="SSF63829">
    <property type="entry name" value="Calcium-dependent phosphotriesterase"/>
    <property type="match status" value="1"/>
</dbReference>
<evidence type="ECO:0008006" key="3">
    <source>
        <dbReference type="Google" id="ProtNLM"/>
    </source>
</evidence>
<dbReference type="PANTHER" id="PTHR46513">
    <property type="entry name" value="VITELLOGENIN RECEPTOR-LIKE PROTEIN-RELATED-RELATED"/>
    <property type="match status" value="1"/>
</dbReference>
<sequence length="298" mass="31711">MYRKLVALGISTDSIFTVDIATGEIEQVYADTGASPDGLQIAGGVAYWTTMGRPTYDPKQTGEAALDYSARNGGVHAINIDGTDRRDLTAPGDITTGKQLTLHGDWLYWGDREGHRVSRARLDGTDRQDLVVNEPGIENQCVGVTVDPAGNYLYWTQKGPAKGGVGRILRAPVGLAAGETPRTRSDIEVLWDHLPEPIDLEIADGDLYWTDRGAPPNGNTVNQAPLPASGERGGQPEILADGFEEAIGLVVDIEARTVYVSDLAGHVYTVPLPGSGDGRGKRLLADLDTHVSGIAGIS</sequence>
<dbReference type="PROSITE" id="PS51120">
    <property type="entry name" value="LDLRB"/>
    <property type="match status" value="1"/>
</dbReference>
<dbReference type="Gene3D" id="2.120.10.30">
    <property type="entry name" value="TolB, C-terminal domain"/>
    <property type="match status" value="1"/>
</dbReference>
<gene>
    <name evidence="1" type="ORF">GCM10023147_01850</name>
</gene>
<organism evidence="1 2">
    <name type="scientific">Tsukamurella soli</name>
    <dbReference type="NCBI Taxonomy" id="644556"/>
    <lineage>
        <taxon>Bacteria</taxon>
        <taxon>Bacillati</taxon>
        <taxon>Actinomycetota</taxon>
        <taxon>Actinomycetes</taxon>
        <taxon>Mycobacteriales</taxon>
        <taxon>Tsukamurellaceae</taxon>
        <taxon>Tsukamurella</taxon>
    </lineage>
</organism>